<name>M1MLN0_9CLOT</name>
<feature type="domain" description="Glycosyltransferase subfamily 4-like N-terminal" evidence="2">
    <location>
        <begin position="43"/>
        <end position="139"/>
    </location>
</feature>
<dbReference type="GO" id="GO:0016757">
    <property type="term" value="F:glycosyltransferase activity"/>
    <property type="evidence" value="ECO:0007669"/>
    <property type="project" value="InterPro"/>
</dbReference>
<evidence type="ECO:0000259" key="1">
    <source>
        <dbReference type="Pfam" id="PF00534"/>
    </source>
</evidence>
<dbReference type="Gene3D" id="3.40.50.2000">
    <property type="entry name" value="Glycogen Phosphorylase B"/>
    <property type="match status" value="2"/>
</dbReference>
<dbReference type="Pfam" id="PF00534">
    <property type="entry name" value="Glycos_transf_1"/>
    <property type="match status" value="1"/>
</dbReference>
<dbReference type="eggNOG" id="COG0438">
    <property type="taxonomic scope" value="Bacteria"/>
</dbReference>
<dbReference type="PANTHER" id="PTHR45947:SF3">
    <property type="entry name" value="SULFOQUINOVOSYL TRANSFERASE SQD2"/>
    <property type="match status" value="1"/>
</dbReference>
<dbReference type="InterPro" id="IPR001296">
    <property type="entry name" value="Glyco_trans_1"/>
</dbReference>
<dbReference type="RefSeq" id="WP_015392007.1">
    <property type="nucleotide sequence ID" value="NC_020291.1"/>
</dbReference>
<dbReference type="OrthoDB" id="9802525at2"/>
<evidence type="ECO:0000259" key="2">
    <source>
        <dbReference type="Pfam" id="PF13439"/>
    </source>
</evidence>
<keyword evidence="3" id="KW-0808">Transferase</keyword>
<dbReference type="PATRIC" id="fig|931276.5.peg.1905"/>
<gene>
    <name evidence="3" type="ORF">Cspa_c19160</name>
</gene>
<dbReference type="EMBL" id="CP004121">
    <property type="protein sequence ID" value="AGF55686.1"/>
    <property type="molecule type" value="Genomic_DNA"/>
</dbReference>
<sequence>MKVFLYTGLLKLVEKSGIGRAIHHQQKALEDNNILYTTKFYDSYNIVQLNTIFPDSIFIAILSKIRGKKIIYYGHSTMEDFKNSFKGSNFIAPMFKQWIKFCYSLGDIIITPSEYSKKILTSYNLKKPIFALSNGIDLSFFYKDLEGGKRFREKYGLSEKEKIIISVGHYMERKGIRDFIKLAKNMPEITFIWFGYTNPSLVPHSIQNEIDTAPENVKFPGYICREELRDAYSGSDLFLFLTYEETEGIVLLEALAMKTPILIRDIPIYKEMFLDGKEVYKGKTIGEFKEKIEKILTGRLPLLQDSGYELVKEKDIRKIGMQLKSIYKNL</sequence>
<dbReference type="SUPFAM" id="SSF53756">
    <property type="entry name" value="UDP-Glycosyltransferase/glycogen phosphorylase"/>
    <property type="match status" value="1"/>
</dbReference>
<protein>
    <submittedName>
        <fullName evidence="3">Glycosyl transferase group 1</fullName>
    </submittedName>
</protein>
<dbReference type="InterPro" id="IPR028098">
    <property type="entry name" value="Glyco_trans_4-like_N"/>
</dbReference>
<evidence type="ECO:0000313" key="3">
    <source>
        <dbReference type="EMBL" id="AGF55686.1"/>
    </source>
</evidence>
<dbReference type="HOGENOM" id="CLU_055069_0_0_9"/>
<evidence type="ECO:0000313" key="4">
    <source>
        <dbReference type="Proteomes" id="UP000011728"/>
    </source>
</evidence>
<proteinExistence type="predicted"/>
<keyword evidence="4" id="KW-1185">Reference proteome</keyword>
<accession>M1MLN0</accession>
<reference evidence="3 4" key="1">
    <citation type="submission" date="2013-02" db="EMBL/GenBank/DDBJ databases">
        <title>Genome sequence of Clostridium saccharoperbutylacetonicum N1-4(HMT).</title>
        <authorList>
            <person name="Poehlein A."/>
            <person name="Daniel R."/>
        </authorList>
    </citation>
    <scope>NUCLEOTIDE SEQUENCE [LARGE SCALE GENOMIC DNA]</scope>
    <source>
        <strain evidence="4">N1-4(HMT)</strain>
    </source>
</reference>
<organism evidence="3 4">
    <name type="scientific">Clostridium saccharoperbutylacetonicum N1-4(HMT)</name>
    <dbReference type="NCBI Taxonomy" id="931276"/>
    <lineage>
        <taxon>Bacteria</taxon>
        <taxon>Bacillati</taxon>
        <taxon>Bacillota</taxon>
        <taxon>Clostridia</taxon>
        <taxon>Eubacteriales</taxon>
        <taxon>Clostridiaceae</taxon>
        <taxon>Clostridium</taxon>
    </lineage>
</organism>
<dbReference type="PANTHER" id="PTHR45947">
    <property type="entry name" value="SULFOQUINOVOSYL TRANSFERASE SQD2"/>
    <property type="match status" value="1"/>
</dbReference>
<dbReference type="AlphaFoldDB" id="M1MLN0"/>
<dbReference type="Pfam" id="PF13439">
    <property type="entry name" value="Glyco_transf_4"/>
    <property type="match status" value="1"/>
</dbReference>
<dbReference type="InterPro" id="IPR050194">
    <property type="entry name" value="Glycosyltransferase_grp1"/>
</dbReference>
<dbReference type="Proteomes" id="UP000011728">
    <property type="component" value="Chromosome"/>
</dbReference>
<feature type="domain" description="Glycosyl transferase family 1" evidence="1">
    <location>
        <begin position="150"/>
        <end position="299"/>
    </location>
</feature>
<dbReference type="KEGG" id="csr:Cspa_c19160"/>